<feature type="signal peptide" evidence="1">
    <location>
        <begin position="1"/>
        <end position="22"/>
    </location>
</feature>
<evidence type="ECO:0007829" key="3">
    <source>
        <dbReference type="PDB" id="5Z1V"/>
    </source>
</evidence>
<dbReference type="SMR" id="A0A0H4ITX1"/>
<keyword evidence="1" id="KW-0732">Signal</keyword>
<dbReference type="PDBsum" id="5Z1V"/>
<reference evidence="2" key="1">
    <citation type="journal article" date="2015" name="Sci. Rep.">
        <title>Function and evolution of Magnaporthe oryzae avirulence gene AvrPib responding to the rice blast resistance gene Pib.</title>
        <authorList>
            <person name="Zhang S."/>
            <person name="Wang L."/>
            <person name="Wu W."/>
            <person name="He L."/>
            <person name="Yang X."/>
            <person name="Pan Q."/>
        </authorList>
    </citation>
    <scope>NUCLEOTIDE SEQUENCE</scope>
    <source>
        <strain evidence="2">CHL42</strain>
    </source>
</reference>
<name>A0A0H4ITX1_PYROR</name>
<proteinExistence type="evidence at protein level"/>
<organism evidence="2">
    <name type="scientific">Pyricularia oryzae</name>
    <name type="common">Rice blast fungus</name>
    <name type="synonym">Magnaporthe oryzae</name>
    <dbReference type="NCBI Taxonomy" id="318829"/>
    <lineage>
        <taxon>Eukaryota</taxon>
        <taxon>Fungi</taxon>
        <taxon>Dikarya</taxon>
        <taxon>Ascomycota</taxon>
        <taxon>Pezizomycotina</taxon>
        <taxon>Sordariomycetes</taxon>
        <taxon>Sordariomycetidae</taxon>
        <taxon>Magnaporthales</taxon>
        <taxon>Pyriculariaceae</taxon>
        <taxon>Pyricularia</taxon>
    </lineage>
</organism>
<feature type="chain" id="PRO_5005206656" evidence="1">
    <location>
        <begin position="23"/>
        <end position="74"/>
    </location>
</feature>
<evidence type="ECO:0000313" key="2">
    <source>
        <dbReference type="EMBL" id="AKO62639.1"/>
    </source>
</evidence>
<dbReference type="AlphaFoldDB" id="A0A0H4ITX1"/>
<dbReference type="EMBL" id="KM887844">
    <property type="protein sequence ID" value="AKO62639.1"/>
    <property type="molecule type" value="Genomic_DNA"/>
</dbReference>
<gene>
    <name evidence="2" type="primary">AvrPib</name>
</gene>
<protein>
    <submittedName>
        <fullName evidence="2">AvrPib protein</fullName>
    </submittedName>
</protein>
<accession>A0A0H4ITX1</accession>
<sequence length="74" mass="8118">MRSSTTFITIAFIAMQALGIAATQVTILKKGERITWVEVPKGESREFNIRGKYFTVSVSDDGTPSISGSKYTVE</sequence>
<reference evidence="3" key="2">
    <citation type="journal article" date="2018" name="Plant J.">
        <title>A positive-charged patch and stabilized hydrophobic core are essential for avirulence function of AvrPib in the rice blast fungus.</title>
        <authorList>
            <person name="Zhang X."/>
            <person name="He D."/>
            <person name="Zhao Y."/>
            <person name="Cheng X."/>
            <person name="Zhao W."/>
            <person name="Taylor I.A."/>
            <person name="Yang J."/>
            <person name="Liu J."/>
            <person name="Peng Y.L."/>
        </authorList>
    </citation>
    <scope>X-RAY CRYSTALLOGRAPHY (1.66 ANGSTROMS) OF 23-74</scope>
</reference>
<keyword evidence="3" id="KW-0002">3D-structure</keyword>
<evidence type="ECO:0000256" key="1">
    <source>
        <dbReference type="SAM" id="SignalP"/>
    </source>
</evidence>
<dbReference type="PDB" id="5Z1V">
    <property type="method" value="X-ray"/>
    <property type="resolution" value="1.66 A"/>
    <property type="chains" value="A/B/C/D=23-74"/>
</dbReference>